<evidence type="ECO:0000256" key="1">
    <source>
        <dbReference type="SAM" id="Phobius"/>
    </source>
</evidence>
<dbReference type="EMBL" id="CP033237">
    <property type="protein sequence ID" value="AZF72453.1"/>
    <property type="molecule type" value="Genomic_DNA"/>
</dbReference>
<evidence type="ECO:0000313" key="2">
    <source>
        <dbReference type="EMBL" id="AYN75575.1"/>
    </source>
</evidence>
<evidence type="ECO:0000313" key="7">
    <source>
        <dbReference type="EMBL" id="AZF72453.1"/>
    </source>
</evidence>
<dbReference type="EMBL" id="CP011056">
    <property type="protein sequence ID" value="AYN75739.1"/>
    <property type="molecule type" value="Genomic_DNA"/>
</dbReference>
<dbReference type="Proteomes" id="UP000282269">
    <property type="component" value="Chromosome"/>
</dbReference>
<evidence type="ECO:0000313" key="13">
    <source>
        <dbReference type="EMBL" id="SAI86144.1"/>
    </source>
</evidence>
<evidence type="ECO:0000313" key="19">
    <source>
        <dbReference type="Proteomes" id="UP000269431"/>
    </source>
</evidence>
<reference evidence="18 19" key="4">
    <citation type="journal article" date="2018" name="Proc. Natl. Acad. Sci. U.S.A.">
        <title>Nonmutational mechanism of inheritance in the Archaeon Sulfolobus solfataricus.</title>
        <authorList>
            <person name="Payne S."/>
            <person name="McCarthy S."/>
            <person name="Johnson T."/>
            <person name="North E."/>
            <person name="Blum P."/>
        </authorList>
    </citation>
    <scope>NUCLEOTIDE SEQUENCE [LARGE SCALE GENOMIC DNA]</scope>
    <source>
        <strain evidence="6 18">SARC-H</strain>
        <strain evidence="7 22">SARC-I</strain>
        <strain evidence="9 23">SARC-N</strain>
        <strain evidence="10 24">SARC-O</strain>
        <strain evidence="11 19">SUL120</strain>
        <strain evidence="5 20">SULG</strain>
        <strain evidence="8 21">SULM</strain>
    </source>
</reference>
<evidence type="ECO:0000313" key="9">
    <source>
        <dbReference type="EMBL" id="AZF77680.1"/>
    </source>
</evidence>
<evidence type="ECO:0000313" key="21">
    <source>
        <dbReference type="Proteomes" id="UP000273443"/>
    </source>
</evidence>
<reference evidence="14 15" key="1">
    <citation type="journal article" date="2015" name="Genome Announc.">
        <title>Complete Genome Sequence of Sulfolobus solfataricus Strain 98/2 and Evolved Derivatives.</title>
        <authorList>
            <person name="McCarthy S."/>
            <person name="Gradnigo J."/>
            <person name="Johnson T."/>
            <person name="Payne S."/>
            <person name="Lipzen A."/>
            <person name="Martin J."/>
            <person name="Schackwitz W."/>
            <person name="Moriyama E."/>
            <person name="Blum P."/>
        </authorList>
    </citation>
    <scope>NUCLEOTIDE SEQUENCE [LARGE SCALE GENOMIC DNA]</scope>
    <source>
        <strain evidence="14">98/2 SULC</strain>
        <strain evidence="2">SARC-B</strain>
        <strain evidence="3">SARC-C</strain>
        <strain evidence="4 16">SULA</strain>
        <strain evidence="15">SULB</strain>
    </source>
</reference>
<dbReference type="EMBL" id="CP011055">
    <property type="protein sequence ID" value="AYN75575.1"/>
    <property type="molecule type" value="Genomic_DNA"/>
</dbReference>
<dbReference type="EMBL" id="CP033235">
    <property type="protein sequence ID" value="AZF67213.1"/>
    <property type="molecule type" value="Genomic_DNA"/>
</dbReference>
<evidence type="ECO:0000313" key="3">
    <source>
        <dbReference type="EMBL" id="AYN75739.1"/>
    </source>
</evidence>
<dbReference type="Proteomes" id="UP000278715">
    <property type="component" value="Chromosome"/>
</dbReference>
<evidence type="ECO:0000313" key="14">
    <source>
        <dbReference type="Proteomes" id="UP000033057"/>
    </source>
</evidence>
<dbReference type="EMBL" id="CP033239">
    <property type="protein sequence ID" value="AZF77680.1"/>
    <property type="molecule type" value="Genomic_DNA"/>
</dbReference>
<dbReference type="EMBL" id="CP011057">
    <property type="protein sequence ID" value="AYP18574.1"/>
    <property type="molecule type" value="Genomic_DNA"/>
</dbReference>
<reference evidence="2" key="5">
    <citation type="submission" date="2018-10" db="EMBL/GenBank/DDBJ databases">
        <authorList>
            <person name="McCarthy S."/>
            <person name="Gradnigo J."/>
            <person name="Johnson T."/>
            <person name="Payne S."/>
            <person name="Lipzen A."/>
            <person name="Schackwitz W."/>
            <person name="Martin J."/>
            <person name="Moriyama E."/>
            <person name="Blum P."/>
        </authorList>
    </citation>
    <scope>NUCLEOTIDE SEQUENCE</scope>
    <source>
        <strain evidence="2">SARC-B</strain>
        <strain evidence="3">SARC-C</strain>
        <strain evidence="4">SULA</strain>
    </source>
</reference>
<dbReference type="RefSeq" id="WP_080514940.1">
    <property type="nucleotide sequence ID" value="NZ_CP011055.2"/>
</dbReference>
<dbReference type="KEGG" id="ssol:SULB_02955"/>
<evidence type="ECO:0000313" key="18">
    <source>
        <dbReference type="Proteomes" id="UP000267993"/>
    </source>
</evidence>
<dbReference type="GeneID" id="301354487"/>
<evidence type="ECO:0000313" key="16">
    <source>
        <dbReference type="Proteomes" id="UP000033106"/>
    </source>
</evidence>
<dbReference type="AlphaFoldDB" id="A0A157T403"/>
<evidence type="ECO:0000313" key="11">
    <source>
        <dbReference type="EMBL" id="AZF82896.1"/>
    </source>
</evidence>
<reference evidence="12 25" key="6">
    <citation type="journal article" date="2020" name="Nat. Commun.">
        <title>The structures of two archaeal type IV pili illuminate evolutionary relationships.</title>
        <authorList>
            <person name="Wang F."/>
            <person name="Baquero D.P."/>
            <person name="Su Z."/>
            <person name="Beltran L.C."/>
            <person name="Prangishvili D."/>
            <person name="Krupovic M."/>
            <person name="Egelman E.H."/>
        </authorList>
    </citation>
    <scope>NUCLEOTIDE SEQUENCE [LARGE SCALE GENOMIC DNA]</scope>
    <source>
        <strain evidence="12 25">POZ149</strain>
    </source>
</reference>
<evidence type="ECO:0000313" key="10">
    <source>
        <dbReference type="EMBL" id="AZF80288.1"/>
    </source>
</evidence>
<evidence type="ECO:0000313" key="12">
    <source>
        <dbReference type="EMBL" id="QPG49711.1"/>
    </source>
</evidence>
<dbReference type="Proteomes" id="UP000033085">
    <property type="component" value="Chromosome"/>
</dbReference>
<keyword evidence="1" id="KW-0472">Membrane</keyword>
<evidence type="ECO:0000313" key="17">
    <source>
        <dbReference type="Proteomes" id="UP000076770"/>
    </source>
</evidence>
<evidence type="ECO:0000313" key="24">
    <source>
        <dbReference type="Proteomes" id="UP000282269"/>
    </source>
</evidence>
<evidence type="ECO:0000313" key="6">
    <source>
        <dbReference type="EMBL" id="AZF69833.1"/>
    </source>
</evidence>
<dbReference type="Proteomes" id="UP000076770">
    <property type="component" value="Chromosome i"/>
</dbReference>
<dbReference type="Proteomes" id="UP000273443">
    <property type="component" value="Chromosome"/>
</dbReference>
<reference evidence="17" key="2">
    <citation type="submission" date="2016-04" db="EMBL/GenBank/DDBJ databases">
        <authorList>
            <person name="Shah S.A."/>
            <person name="Garrett R.A."/>
        </authorList>
    </citation>
    <scope>NUCLEOTIDE SEQUENCE [LARGE SCALE GENOMIC DNA]</scope>
    <source>
        <strain evidence="17">ATCC 35091 / DSM 1616 / JCM 8930 / NBRC 15331 / P1</strain>
    </source>
</reference>
<evidence type="ECO:0000313" key="15">
    <source>
        <dbReference type="Proteomes" id="UP000033085"/>
    </source>
</evidence>
<dbReference type="Proteomes" id="UP000273194">
    <property type="component" value="Chromosome"/>
</dbReference>
<dbReference type="EMBL" id="CP050869">
    <property type="protein sequence ID" value="QPG49711.1"/>
    <property type="molecule type" value="Genomic_DNA"/>
</dbReference>
<evidence type="ECO:0000313" key="5">
    <source>
        <dbReference type="EMBL" id="AZF67213.1"/>
    </source>
</evidence>
<name>A0A157T403_SACSO</name>
<sequence length="79" mass="9449">MKWIIIGLVSLMLTFVDYKIGMESVRVVYGYTVYHLLTTIPFNIIYLCLIFLTELLILNSFIKIRRIFNIFRRRDKSPT</sequence>
<dbReference type="KEGG" id="ssof:SULC_02960"/>
<protein>
    <submittedName>
        <fullName evidence="13">Membrane protein</fullName>
    </submittedName>
</protein>
<evidence type="ECO:0000313" key="4">
    <source>
        <dbReference type="EMBL" id="AYP18574.1"/>
    </source>
</evidence>
<dbReference type="PATRIC" id="fig|2287.9.peg.2717"/>
<dbReference type="Proteomes" id="UP000033106">
    <property type="component" value="Chromosome"/>
</dbReference>
<dbReference type="EMBL" id="LT549890">
    <property type="protein sequence ID" value="SAI86144.1"/>
    <property type="molecule type" value="Genomic_DNA"/>
</dbReference>
<proteinExistence type="predicted"/>
<evidence type="ECO:0000313" key="25">
    <source>
        <dbReference type="Proteomes" id="UP000594632"/>
    </source>
</evidence>
<organism evidence="13 17">
    <name type="scientific">Saccharolobus solfataricus</name>
    <name type="common">Sulfolobus solfataricus</name>
    <dbReference type="NCBI Taxonomy" id="2287"/>
    <lineage>
        <taxon>Archaea</taxon>
        <taxon>Thermoproteota</taxon>
        <taxon>Thermoprotei</taxon>
        <taxon>Sulfolobales</taxon>
        <taxon>Sulfolobaceae</taxon>
        <taxon>Saccharolobus</taxon>
    </lineage>
</organism>
<evidence type="ECO:0000313" key="23">
    <source>
        <dbReference type="Proteomes" id="UP000278715"/>
    </source>
</evidence>
<accession>A0A157T403</accession>
<reference evidence="13" key="3">
    <citation type="submission" date="2016-04" db="EMBL/GenBank/DDBJ databases">
        <authorList>
            <person name="Evans L.H."/>
            <person name="Alamgir A."/>
            <person name="Owens N."/>
            <person name="Weber N.D."/>
            <person name="Virtaneva K."/>
            <person name="Barbian K."/>
            <person name="Babar A."/>
            <person name="Rosenke K."/>
        </authorList>
    </citation>
    <scope>NUCLEOTIDE SEQUENCE</scope>
    <source>
        <strain evidence="13">P1</strain>
    </source>
</reference>
<dbReference type="EMBL" id="CP033236">
    <property type="protein sequence ID" value="AZF69833.1"/>
    <property type="molecule type" value="Genomic_DNA"/>
</dbReference>
<evidence type="ECO:0000313" key="8">
    <source>
        <dbReference type="EMBL" id="AZF75072.1"/>
    </source>
</evidence>
<gene>
    <name evidence="12" type="ORF">HFC64_07660</name>
    <name evidence="13" type="ORF">SSOP1_2590</name>
    <name evidence="4" type="ORF">SULA_02960</name>
    <name evidence="2" type="ORF">SULB_02955</name>
    <name evidence="3" type="ORF">SULC_02960</name>
    <name evidence="5" type="ORF">SULG_01335</name>
    <name evidence="6" type="ORF">SULH_01335</name>
    <name evidence="7" type="ORF">SULI_01335</name>
    <name evidence="8" type="ORF">SULM_01335</name>
    <name evidence="9" type="ORF">SULN_01335</name>
    <name evidence="10" type="ORF">SULO_01345</name>
    <name evidence="11" type="ORF">SULZ_01355</name>
</gene>
<dbReference type="Proteomes" id="UP000033057">
    <property type="component" value="Chromosome"/>
</dbReference>
<evidence type="ECO:0000313" key="22">
    <source>
        <dbReference type="Proteomes" id="UP000275843"/>
    </source>
</evidence>
<dbReference type="EMBL" id="CP033240">
    <property type="protein sequence ID" value="AZF80288.1"/>
    <property type="molecule type" value="Genomic_DNA"/>
</dbReference>
<dbReference type="KEGG" id="ssoa:SULA_02960"/>
<dbReference type="EMBL" id="CP033241">
    <property type="protein sequence ID" value="AZF82896.1"/>
    <property type="molecule type" value="Genomic_DNA"/>
</dbReference>
<dbReference type="Proteomes" id="UP000594632">
    <property type="component" value="Chromosome"/>
</dbReference>
<dbReference type="EMBL" id="CP033238">
    <property type="protein sequence ID" value="AZF75072.1"/>
    <property type="molecule type" value="Genomic_DNA"/>
</dbReference>
<dbReference type="Proteomes" id="UP000269431">
    <property type="component" value="Chromosome"/>
</dbReference>
<dbReference type="Proteomes" id="UP000275843">
    <property type="component" value="Chromosome"/>
</dbReference>
<keyword evidence="1" id="KW-0812">Transmembrane</keyword>
<dbReference type="Proteomes" id="UP000267993">
    <property type="component" value="Chromosome"/>
</dbReference>
<feature type="transmembrane region" description="Helical" evidence="1">
    <location>
        <begin position="43"/>
        <end position="64"/>
    </location>
</feature>
<evidence type="ECO:0000313" key="20">
    <source>
        <dbReference type="Proteomes" id="UP000273194"/>
    </source>
</evidence>
<keyword evidence="1" id="KW-1133">Transmembrane helix</keyword>